<dbReference type="EMBL" id="JAVDYD010000001">
    <property type="protein sequence ID" value="MDR7337386.1"/>
    <property type="molecule type" value="Genomic_DNA"/>
</dbReference>
<comment type="caution">
    <text evidence="2">The sequence shown here is derived from an EMBL/GenBank/DDBJ whole genome shotgun (WGS) entry which is preliminary data.</text>
</comment>
<gene>
    <name evidence="3" type="ORF">J2S69_001105</name>
    <name evidence="2" type="ORF">O2L01_22370</name>
</gene>
<protein>
    <recommendedName>
        <fullName evidence="6">Peptidase inhibitor family I36</fullName>
    </recommendedName>
</protein>
<organism evidence="2 4">
    <name type="scientific">Glycomyces lechevalierae</name>
    <dbReference type="NCBI Taxonomy" id="256034"/>
    <lineage>
        <taxon>Bacteria</taxon>
        <taxon>Bacillati</taxon>
        <taxon>Actinomycetota</taxon>
        <taxon>Actinomycetes</taxon>
        <taxon>Glycomycetales</taxon>
        <taxon>Glycomycetaceae</taxon>
        <taxon>Glycomyces</taxon>
    </lineage>
</organism>
<evidence type="ECO:0000313" key="2">
    <source>
        <dbReference type="EMBL" id="MDA1387754.1"/>
    </source>
</evidence>
<evidence type="ECO:0000256" key="1">
    <source>
        <dbReference type="SAM" id="SignalP"/>
    </source>
</evidence>
<evidence type="ECO:0000313" key="4">
    <source>
        <dbReference type="Proteomes" id="UP001145799"/>
    </source>
</evidence>
<sequence>MKLRRALVGVLVALLGAVASLAVVSPAQAVQEVCTRNGYTNGRVARTDNDNNGGGAYVLADVCWKPLGNGYYSTYVYFYVADTAANDAGAAIRMEWTGIDGETHYDVADPRAWASGEHAWGDWSKSYIKNLYVRACLTNAGSEGHHCGPRA</sequence>
<feature type="signal peptide" evidence="1">
    <location>
        <begin position="1"/>
        <end position="29"/>
    </location>
</feature>
<dbReference type="AlphaFoldDB" id="A0A9X3PPK9"/>
<keyword evidence="5" id="KW-1185">Reference proteome</keyword>
<feature type="chain" id="PRO_5040871208" description="Peptidase inhibitor family I36" evidence="1">
    <location>
        <begin position="30"/>
        <end position="151"/>
    </location>
</feature>
<dbReference type="RefSeq" id="WP_270124248.1">
    <property type="nucleotide sequence ID" value="NZ_BAAAOM010000002.1"/>
</dbReference>
<dbReference type="EMBL" id="JAPZVQ010000019">
    <property type="protein sequence ID" value="MDA1387754.1"/>
    <property type="molecule type" value="Genomic_DNA"/>
</dbReference>
<name>A0A9X3PPK9_9ACTN</name>
<proteinExistence type="predicted"/>
<evidence type="ECO:0000313" key="5">
    <source>
        <dbReference type="Proteomes" id="UP001183604"/>
    </source>
</evidence>
<reference evidence="2" key="1">
    <citation type="submission" date="2022-12" db="EMBL/GenBank/DDBJ databases">
        <title>Gycomyces niveus sp.nov., a novel actinomycete isolated from soil in Shouguang.</title>
        <authorList>
            <person name="Yang X."/>
        </authorList>
    </citation>
    <scope>NUCLEOTIDE SEQUENCE</scope>
    <source>
        <strain evidence="2">DSM 44724</strain>
    </source>
</reference>
<accession>A0A9X3PPK9</accession>
<reference evidence="3 5" key="2">
    <citation type="submission" date="2023-07" db="EMBL/GenBank/DDBJ databases">
        <title>Sequencing the genomes of 1000 actinobacteria strains.</title>
        <authorList>
            <person name="Klenk H.-P."/>
        </authorList>
    </citation>
    <scope>NUCLEOTIDE SEQUENCE [LARGE SCALE GENOMIC DNA]</scope>
    <source>
        <strain evidence="3 5">DSM 44724</strain>
    </source>
</reference>
<evidence type="ECO:0008006" key="6">
    <source>
        <dbReference type="Google" id="ProtNLM"/>
    </source>
</evidence>
<keyword evidence="1" id="KW-0732">Signal</keyword>
<dbReference type="Proteomes" id="UP001183604">
    <property type="component" value="Unassembled WGS sequence"/>
</dbReference>
<dbReference type="Proteomes" id="UP001145799">
    <property type="component" value="Unassembled WGS sequence"/>
</dbReference>
<evidence type="ECO:0000313" key="3">
    <source>
        <dbReference type="EMBL" id="MDR7337386.1"/>
    </source>
</evidence>